<proteinExistence type="predicted"/>
<dbReference type="OrthoDB" id="10382298at2759"/>
<keyword evidence="4" id="KW-1185">Reference proteome</keyword>
<dbReference type="EMBL" id="KZ293690">
    <property type="protein sequence ID" value="PBK85457.1"/>
    <property type="molecule type" value="Genomic_DNA"/>
</dbReference>
<evidence type="ECO:0000313" key="3">
    <source>
        <dbReference type="EMBL" id="PBK85457.1"/>
    </source>
</evidence>
<dbReference type="Proteomes" id="UP000217790">
    <property type="component" value="Unassembled WGS sequence"/>
</dbReference>
<keyword evidence="1" id="KW-0472">Membrane</keyword>
<keyword evidence="2" id="KW-0732">Signal</keyword>
<keyword evidence="1" id="KW-1133">Transmembrane helix</keyword>
<dbReference type="InParanoid" id="A0A2H3D8Q4"/>
<protein>
    <submittedName>
        <fullName evidence="3">Uncharacterized protein</fullName>
    </submittedName>
</protein>
<keyword evidence="1" id="KW-0812">Transmembrane</keyword>
<dbReference type="AlphaFoldDB" id="A0A2H3D8Q4"/>
<gene>
    <name evidence="3" type="ORF">ARMGADRAFT_1036223</name>
</gene>
<evidence type="ECO:0000313" key="4">
    <source>
        <dbReference type="Proteomes" id="UP000217790"/>
    </source>
</evidence>
<feature type="signal peptide" evidence="2">
    <location>
        <begin position="1"/>
        <end position="27"/>
    </location>
</feature>
<feature type="transmembrane region" description="Helical" evidence="1">
    <location>
        <begin position="151"/>
        <end position="174"/>
    </location>
</feature>
<evidence type="ECO:0000256" key="2">
    <source>
        <dbReference type="SAM" id="SignalP"/>
    </source>
</evidence>
<name>A0A2H3D8Q4_ARMGA</name>
<accession>A0A2H3D8Q4</accession>
<sequence length="186" mass="20916">MSWRCICCSAGVWVSLTLVFLLHKSTHIPWCPMRRNCAFESNLEDAPGRHALIRDGEPVVVKEVSKHLASLLPEKNDITIPANVSALPTLRPASTVLWDRDERVACMPLMAPWEEKMDQSHTRRENRLSACLRIGGGALVHVPLISTHGGFVYKFLLSSVSTVLAVLPAFFIFAPCTWDRKFKRDH</sequence>
<feature type="chain" id="PRO_5013890849" evidence="2">
    <location>
        <begin position="28"/>
        <end position="186"/>
    </location>
</feature>
<evidence type="ECO:0000256" key="1">
    <source>
        <dbReference type="SAM" id="Phobius"/>
    </source>
</evidence>
<organism evidence="3 4">
    <name type="scientific">Armillaria gallica</name>
    <name type="common">Bulbous honey fungus</name>
    <name type="synonym">Armillaria bulbosa</name>
    <dbReference type="NCBI Taxonomy" id="47427"/>
    <lineage>
        <taxon>Eukaryota</taxon>
        <taxon>Fungi</taxon>
        <taxon>Dikarya</taxon>
        <taxon>Basidiomycota</taxon>
        <taxon>Agaricomycotina</taxon>
        <taxon>Agaricomycetes</taxon>
        <taxon>Agaricomycetidae</taxon>
        <taxon>Agaricales</taxon>
        <taxon>Marasmiineae</taxon>
        <taxon>Physalacriaceae</taxon>
        <taxon>Armillaria</taxon>
    </lineage>
</organism>
<reference evidence="4" key="1">
    <citation type="journal article" date="2017" name="Nat. Ecol. Evol.">
        <title>Genome expansion and lineage-specific genetic innovations in the forest pathogenic fungi Armillaria.</title>
        <authorList>
            <person name="Sipos G."/>
            <person name="Prasanna A.N."/>
            <person name="Walter M.C."/>
            <person name="O'Connor E."/>
            <person name="Balint B."/>
            <person name="Krizsan K."/>
            <person name="Kiss B."/>
            <person name="Hess J."/>
            <person name="Varga T."/>
            <person name="Slot J."/>
            <person name="Riley R."/>
            <person name="Boka B."/>
            <person name="Rigling D."/>
            <person name="Barry K."/>
            <person name="Lee J."/>
            <person name="Mihaltcheva S."/>
            <person name="LaButti K."/>
            <person name="Lipzen A."/>
            <person name="Waldron R."/>
            <person name="Moloney N.M."/>
            <person name="Sperisen C."/>
            <person name="Kredics L."/>
            <person name="Vagvoelgyi C."/>
            <person name="Patrignani A."/>
            <person name="Fitzpatrick D."/>
            <person name="Nagy I."/>
            <person name="Doyle S."/>
            <person name="Anderson J.B."/>
            <person name="Grigoriev I.V."/>
            <person name="Gueldener U."/>
            <person name="Muensterkoetter M."/>
            <person name="Nagy L.G."/>
        </authorList>
    </citation>
    <scope>NUCLEOTIDE SEQUENCE [LARGE SCALE GENOMIC DNA]</scope>
    <source>
        <strain evidence="4">Ar21-2</strain>
    </source>
</reference>